<dbReference type="RefSeq" id="WP_025413293.1">
    <property type="nucleotide sequence ID" value="NZ_CP007128.1"/>
</dbReference>
<dbReference type="HOGENOM" id="CLU_041012_1_0_0"/>
<feature type="region of interest" description="Disordered" evidence="1">
    <location>
        <begin position="399"/>
        <end position="432"/>
    </location>
</feature>
<organism evidence="3 4">
    <name type="scientific">Gemmatirosa kalamazoonensis</name>
    <dbReference type="NCBI Taxonomy" id="861299"/>
    <lineage>
        <taxon>Bacteria</taxon>
        <taxon>Pseudomonadati</taxon>
        <taxon>Gemmatimonadota</taxon>
        <taxon>Gemmatimonadia</taxon>
        <taxon>Gemmatimonadales</taxon>
        <taxon>Gemmatimonadaceae</taxon>
        <taxon>Gemmatirosa</taxon>
    </lineage>
</organism>
<protein>
    <recommendedName>
        <fullName evidence="2">DUF3631 domain-containing protein</fullName>
    </recommendedName>
</protein>
<evidence type="ECO:0000259" key="2">
    <source>
        <dbReference type="Pfam" id="PF12307"/>
    </source>
</evidence>
<reference evidence="3 4" key="1">
    <citation type="journal article" date="2014" name="Genome Announc.">
        <title>Genome Sequence and Methylome of Soil Bacterium Gemmatirosa kalamazoonensis KBS708T, a Member of the Rarely Cultivated Gemmatimonadetes Phylum.</title>
        <authorList>
            <person name="Debruyn J.M."/>
            <person name="Radosevich M."/>
            <person name="Wommack K.E."/>
            <person name="Polson S.W."/>
            <person name="Hauser L.J."/>
            <person name="Fawaz M.N."/>
            <person name="Korlach J."/>
            <person name="Tsai Y.C."/>
        </authorList>
    </citation>
    <scope>NUCLEOTIDE SEQUENCE [LARGE SCALE GENOMIC DNA]</scope>
    <source>
        <strain evidence="3 4">KBS708</strain>
    </source>
</reference>
<dbReference type="STRING" id="861299.J421_4323"/>
<sequence length="470" mass="49538">MLAALGVQLAARPGAGDAAMEDAAGRGARLVFDDPEPWHEPVDGATLLDAVAAFVAQRVALPPHAADVCALWLAHTYVFDVWPVTPYLLLSSPARACGKSTLLGVLAALARRSLAAMDCSPAALYRVVERFKPTVFLDEADSWLTTKREDGIVNLLNAGARVGGQAIRCVGESTAYDVAAFDVFCPKLLSGIAVPLPDATRSRCVVLRMERADAAQLAALLPFSEHDRPSAAPLAAQLVRWTTDTRDAGALAARPALPAGIVGRDADLWIPLVTLADAAGARWPAAARAAALAFMQAGARDEPRDVGELALRDVCAYCAANPAADGELVPSAELVQSLNGDPLKPWPTLGRQGLTAKKLADYLRRFGVHAEQRRIDGANVRGYPRAALHAAGERYGYSPSDALASAEDQPAPPYHVGHAGQPGQVGPSHGGRVPLVPVVPRVPYERDAQTVIPRPAARPEVLARFHSSAG</sequence>
<dbReference type="InParanoid" id="W0RNF7"/>
<dbReference type="Proteomes" id="UP000019151">
    <property type="component" value="Chromosome"/>
</dbReference>
<name>W0RNF7_9BACT</name>
<evidence type="ECO:0000313" key="3">
    <source>
        <dbReference type="EMBL" id="AHG91860.1"/>
    </source>
</evidence>
<keyword evidence="4" id="KW-1185">Reference proteome</keyword>
<dbReference type="Pfam" id="PF12307">
    <property type="entry name" value="DUF3631"/>
    <property type="match status" value="1"/>
</dbReference>
<proteinExistence type="predicted"/>
<dbReference type="InterPro" id="IPR022081">
    <property type="entry name" value="DUF3631"/>
</dbReference>
<dbReference type="eggNOG" id="COG4643">
    <property type="taxonomic scope" value="Bacteria"/>
</dbReference>
<feature type="domain" description="DUF3631" evidence="2">
    <location>
        <begin position="224"/>
        <end position="395"/>
    </location>
</feature>
<gene>
    <name evidence="3" type="ORF">J421_4323</name>
</gene>
<dbReference type="EMBL" id="CP007128">
    <property type="protein sequence ID" value="AHG91860.1"/>
    <property type="molecule type" value="Genomic_DNA"/>
</dbReference>
<evidence type="ECO:0000313" key="4">
    <source>
        <dbReference type="Proteomes" id="UP000019151"/>
    </source>
</evidence>
<accession>W0RNF7</accession>
<dbReference type="OrthoDB" id="3261135at2"/>
<dbReference type="AlphaFoldDB" id="W0RNF7"/>
<evidence type="ECO:0000256" key="1">
    <source>
        <dbReference type="SAM" id="MobiDB-lite"/>
    </source>
</evidence>
<dbReference type="KEGG" id="gba:J421_4323"/>